<comment type="caution">
    <text evidence="1">The sequence shown here is derived from an EMBL/GenBank/DDBJ whole genome shotgun (WGS) entry which is preliminary data.</text>
</comment>
<reference evidence="1 2" key="1">
    <citation type="submission" date="2014-07" db="EMBL/GenBank/DDBJ databases">
        <title>Comparative analysis of Nitrosococcus oceani genome inventories of strains from Pacific and Atlantic gyres.</title>
        <authorList>
            <person name="Lim C.K."/>
            <person name="Wang L."/>
            <person name="Sayavedra-Soto L.A."/>
            <person name="Klotz M.G."/>
        </authorList>
    </citation>
    <scope>NUCLEOTIDE SEQUENCE [LARGE SCALE GENOMIC DNA]</scope>
    <source>
        <strain evidence="1 2">C-27</strain>
    </source>
</reference>
<protein>
    <submittedName>
        <fullName evidence="1">Membrane protein</fullName>
    </submittedName>
</protein>
<proteinExistence type="predicted"/>
<evidence type="ECO:0000313" key="2">
    <source>
        <dbReference type="Proteomes" id="UP000028839"/>
    </source>
</evidence>
<dbReference type="EMBL" id="JPGN01000017">
    <property type="protein sequence ID" value="KFI20537.1"/>
    <property type="molecule type" value="Genomic_DNA"/>
</dbReference>
<name>A0A0E2ZQ37_9GAMM</name>
<dbReference type="HOGENOM" id="CLU_1720270_0_0_6"/>
<accession>A0A0E2ZQ37</accession>
<organism evidence="1 2">
    <name type="scientific">Nitrosococcus oceani C-27</name>
    <dbReference type="NCBI Taxonomy" id="314279"/>
    <lineage>
        <taxon>Bacteria</taxon>
        <taxon>Pseudomonadati</taxon>
        <taxon>Pseudomonadota</taxon>
        <taxon>Gammaproteobacteria</taxon>
        <taxon>Chromatiales</taxon>
        <taxon>Chromatiaceae</taxon>
        <taxon>Nitrosococcus</taxon>
    </lineage>
</organism>
<gene>
    <name evidence="1" type="ORF">IB75_02590</name>
</gene>
<evidence type="ECO:0000313" key="1">
    <source>
        <dbReference type="EMBL" id="KFI20537.1"/>
    </source>
</evidence>
<dbReference type="Proteomes" id="UP000028839">
    <property type="component" value="Unassembled WGS sequence"/>
</dbReference>
<dbReference type="OrthoDB" id="5348860at2"/>
<dbReference type="AlphaFoldDB" id="A0A0E2ZQ37"/>
<sequence>MLFWHKGDSAILEINDKRYQGCRRNQEREARIPNSFWPVGFRATGNEPGWIMEIIKKGEIHLLMDYGKTRIPLPEMNPTTSGESTIYETKTGTHRLRILITPGTCIDSMSGEQFQAQVILKLADKTYRGCGHFLE</sequence>